<dbReference type="GO" id="GO:0003723">
    <property type="term" value="F:RNA binding"/>
    <property type="evidence" value="ECO:0007669"/>
    <property type="project" value="InterPro"/>
</dbReference>
<accession>A0A248TE27</accession>
<sequence length="221" mass="24895">MVINISKDLKTLFPQFKIGIITYNHITISGSPQMVKGRLQLFQESLFFDLEEKNITEFAGIKEWRSIFKQTGKDPNKYRHSAEAMYRRIKKQNYLQSINSAADINNFFSLKYEVPIGIYDLDCINGNIDVRIGADGEVYGGLNGRDNSLKNLIILSDSLGPFGSPFVDSTRTNVNEQTTNALQVVFLRHSIETVEAQALLNSLKDMFIQVHGGNGQVEVIV</sequence>
<dbReference type="EMBL" id="CP022983">
    <property type="protein sequence ID" value="ASV66409.1"/>
    <property type="molecule type" value="Genomic_DNA"/>
</dbReference>
<gene>
    <name evidence="2" type="ORF">CKF48_03065</name>
</gene>
<reference evidence="2 3" key="1">
    <citation type="submission" date="2017-08" db="EMBL/GenBank/DDBJ databases">
        <title>Complete Genome Sequence of Bacillus kochii Oregon-R-modENCODE STRAIN BDGP4, isolated from Drosophila melanogaster gut.</title>
        <authorList>
            <person name="Wan K.H."/>
            <person name="Yu C."/>
            <person name="Park S."/>
            <person name="Hammonds A.S."/>
            <person name="Booth B.W."/>
            <person name="Celniker S.E."/>
        </authorList>
    </citation>
    <scope>NUCLEOTIDE SEQUENCE [LARGE SCALE GENOMIC DNA]</scope>
    <source>
        <strain evidence="2 3">BDGP4</strain>
    </source>
</reference>
<dbReference type="InterPro" id="IPR005146">
    <property type="entry name" value="B3/B4_tRNA-bd"/>
</dbReference>
<evidence type="ECO:0000313" key="3">
    <source>
        <dbReference type="Proteomes" id="UP000215137"/>
    </source>
</evidence>
<dbReference type="InterPro" id="IPR020825">
    <property type="entry name" value="Phe-tRNA_synthase-like_B3/B4"/>
</dbReference>
<dbReference type="SMART" id="SM00873">
    <property type="entry name" value="B3_4"/>
    <property type="match status" value="1"/>
</dbReference>
<name>A0A248TE27_9BACI</name>
<proteinExistence type="predicted"/>
<dbReference type="PANTHER" id="PTHR39209:SF2">
    <property type="entry name" value="CYTOPLASMIC PROTEIN"/>
    <property type="match status" value="1"/>
</dbReference>
<dbReference type="Gene3D" id="3.50.40.10">
    <property type="entry name" value="Phenylalanyl-trna Synthetase, Chain B, domain 3"/>
    <property type="match status" value="1"/>
</dbReference>
<dbReference type="SUPFAM" id="SSF56037">
    <property type="entry name" value="PheT/TilS domain"/>
    <property type="match status" value="1"/>
</dbReference>
<dbReference type="Pfam" id="PF03483">
    <property type="entry name" value="B3_4"/>
    <property type="match status" value="1"/>
</dbReference>
<dbReference type="GO" id="GO:0004826">
    <property type="term" value="F:phenylalanine-tRNA ligase activity"/>
    <property type="evidence" value="ECO:0007669"/>
    <property type="project" value="InterPro"/>
</dbReference>
<evidence type="ECO:0000259" key="1">
    <source>
        <dbReference type="SMART" id="SM00873"/>
    </source>
</evidence>
<dbReference type="RefSeq" id="WP_095369984.1">
    <property type="nucleotide sequence ID" value="NZ_CP022983.1"/>
</dbReference>
<dbReference type="Proteomes" id="UP000215137">
    <property type="component" value="Chromosome"/>
</dbReference>
<dbReference type="KEGG" id="bko:CKF48_03065"/>
<organism evidence="2 3">
    <name type="scientific">Cytobacillus kochii</name>
    <dbReference type="NCBI Taxonomy" id="859143"/>
    <lineage>
        <taxon>Bacteria</taxon>
        <taxon>Bacillati</taxon>
        <taxon>Bacillota</taxon>
        <taxon>Bacilli</taxon>
        <taxon>Bacillales</taxon>
        <taxon>Bacillaceae</taxon>
        <taxon>Cytobacillus</taxon>
    </lineage>
</organism>
<protein>
    <recommendedName>
        <fullName evidence="1">B3/B4 tRNA-binding domain-containing protein</fullName>
    </recommendedName>
</protein>
<evidence type="ECO:0000313" key="2">
    <source>
        <dbReference type="EMBL" id="ASV66409.1"/>
    </source>
</evidence>
<feature type="domain" description="B3/B4 tRNA-binding" evidence="1">
    <location>
        <begin position="62"/>
        <end position="212"/>
    </location>
</feature>
<keyword evidence="3" id="KW-1185">Reference proteome</keyword>
<dbReference type="AlphaFoldDB" id="A0A248TE27"/>
<dbReference type="OrthoDB" id="9789812at2"/>
<dbReference type="PANTHER" id="PTHR39209">
    <property type="match status" value="1"/>
</dbReference>